<comment type="caution">
    <text evidence="2">The sequence shown here is derived from an EMBL/GenBank/DDBJ whole genome shotgun (WGS) entry which is preliminary data.</text>
</comment>
<dbReference type="AlphaFoldDB" id="A0AAD7GZI1"/>
<reference evidence="2" key="1">
    <citation type="submission" date="2023-03" db="EMBL/GenBank/DDBJ databases">
        <title>Massive genome expansion in bonnet fungi (Mycena s.s.) driven by repeated elements and novel gene families across ecological guilds.</title>
        <authorList>
            <consortium name="Lawrence Berkeley National Laboratory"/>
            <person name="Harder C.B."/>
            <person name="Miyauchi S."/>
            <person name="Viragh M."/>
            <person name="Kuo A."/>
            <person name="Thoen E."/>
            <person name="Andreopoulos B."/>
            <person name="Lu D."/>
            <person name="Skrede I."/>
            <person name="Drula E."/>
            <person name="Henrissat B."/>
            <person name="Morin E."/>
            <person name="Kohler A."/>
            <person name="Barry K."/>
            <person name="LaButti K."/>
            <person name="Morin E."/>
            <person name="Salamov A."/>
            <person name="Lipzen A."/>
            <person name="Mereny Z."/>
            <person name="Hegedus B."/>
            <person name="Baldrian P."/>
            <person name="Stursova M."/>
            <person name="Weitz H."/>
            <person name="Taylor A."/>
            <person name="Grigoriev I.V."/>
            <person name="Nagy L.G."/>
            <person name="Martin F."/>
            <person name="Kauserud H."/>
        </authorList>
    </citation>
    <scope>NUCLEOTIDE SEQUENCE</scope>
    <source>
        <strain evidence="2">CBHHK067</strain>
    </source>
</reference>
<name>A0AAD7GZI1_MYCRO</name>
<keyword evidence="3" id="KW-1185">Reference proteome</keyword>
<dbReference type="Proteomes" id="UP001221757">
    <property type="component" value="Unassembled WGS sequence"/>
</dbReference>
<sequence>MRWLLPPVFLLCLAGRFGLVWSWIAPSFEPWECWNACLEFIYDDQADFKSFRWTDILNFIKADRKTTSLAETTHP</sequence>
<proteinExistence type="predicted"/>
<keyword evidence="1" id="KW-0732">Signal</keyword>
<feature type="signal peptide" evidence="1">
    <location>
        <begin position="1"/>
        <end position="22"/>
    </location>
</feature>
<feature type="chain" id="PRO_5042020932" evidence="1">
    <location>
        <begin position="23"/>
        <end position="75"/>
    </location>
</feature>
<accession>A0AAD7GZI1</accession>
<evidence type="ECO:0000313" key="2">
    <source>
        <dbReference type="EMBL" id="KAJ7708779.1"/>
    </source>
</evidence>
<gene>
    <name evidence="2" type="ORF">B0H17DRAFT_1030844</name>
</gene>
<organism evidence="2 3">
    <name type="scientific">Mycena rosella</name>
    <name type="common">Pink bonnet</name>
    <name type="synonym">Agaricus rosellus</name>
    <dbReference type="NCBI Taxonomy" id="1033263"/>
    <lineage>
        <taxon>Eukaryota</taxon>
        <taxon>Fungi</taxon>
        <taxon>Dikarya</taxon>
        <taxon>Basidiomycota</taxon>
        <taxon>Agaricomycotina</taxon>
        <taxon>Agaricomycetes</taxon>
        <taxon>Agaricomycetidae</taxon>
        <taxon>Agaricales</taxon>
        <taxon>Marasmiineae</taxon>
        <taxon>Mycenaceae</taxon>
        <taxon>Mycena</taxon>
    </lineage>
</organism>
<evidence type="ECO:0000256" key="1">
    <source>
        <dbReference type="SAM" id="SignalP"/>
    </source>
</evidence>
<protein>
    <submittedName>
        <fullName evidence="2">Uncharacterized protein</fullName>
    </submittedName>
</protein>
<evidence type="ECO:0000313" key="3">
    <source>
        <dbReference type="Proteomes" id="UP001221757"/>
    </source>
</evidence>
<dbReference type="EMBL" id="JARKIE010000003">
    <property type="protein sequence ID" value="KAJ7708779.1"/>
    <property type="molecule type" value="Genomic_DNA"/>
</dbReference>